<dbReference type="PANTHER" id="PTHR22893">
    <property type="entry name" value="NADH OXIDOREDUCTASE-RELATED"/>
    <property type="match status" value="1"/>
</dbReference>
<dbReference type="InterPro" id="IPR013785">
    <property type="entry name" value="Aldolase_TIM"/>
</dbReference>
<evidence type="ECO:0000313" key="2">
    <source>
        <dbReference type="EMBL" id="QDO85830.1"/>
    </source>
</evidence>
<dbReference type="EMBL" id="CP041614">
    <property type="protein sequence ID" value="QDO85830.1"/>
    <property type="molecule type" value="Genomic_DNA"/>
</dbReference>
<keyword evidence="3" id="KW-1185">Reference proteome</keyword>
<dbReference type="InterPro" id="IPR045247">
    <property type="entry name" value="Oye-like"/>
</dbReference>
<dbReference type="Pfam" id="PF00724">
    <property type="entry name" value="Oxidored_FMN"/>
    <property type="match status" value="1"/>
</dbReference>
<sequence length="366" mass="40285">MKLFTPYSNGRFDLGNRMVMAPMTRSRTTQPGNIPNEMMAEYYAQRASAGLIITEATQISDDSQGYSFTPGVYTHEQIQGWRKVTSAVHQAGGTIFNQLWHVGRVSHPVFQQGLAPIAPSAIKPTDTQVWIVDEAHPQGQMIDCQTPREMTQSDIDRVVNDFADSAAKAIDAGFDGVEIHAGNGYLIDQFLRTNSNKRADEYGGSPLKRIQFLLDIVRAVSAKIGSDKVGVRLAPFVTFKDMGCPEIVETILLAAESLGQQGIAYVHLSEADWDDAPQIPESFRIKLRQVFNGTIIVAGRYDVERASAVIEKGYADLIAFGRSFIANPDLPYRLSNQLPLADFDKGPLFGGGAEGYIDYPEYQVNA</sequence>
<accession>A0ABX5X3A6</accession>
<feature type="domain" description="NADH:flavin oxidoreductase/NADH oxidase N-terminal" evidence="1">
    <location>
        <begin position="2"/>
        <end position="340"/>
    </location>
</feature>
<dbReference type="SUPFAM" id="SSF51395">
    <property type="entry name" value="FMN-linked oxidoreductases"/>
    <property type="match status" value="1"/>
</dbReference>
<dbReference type="PANTHER" id="PTHR22893:SF135">
    <property type="entry name" value="NAD(P)H:FLAVIN OXIDOREDUCTASE SYE2"/>
    <property type="match status" value="1"/>
</dbReference>
<protein>
    <submittedName>
        <fullName evidence="2">Alkene reductase</fullName>
    </submittedName>
</protein>
<dbReference type="CDD" id="cd02933">
    <property type="entry name" value="OYE_like_FMN"/>
    <property type="match status" value="1"/>
</dbReference>
<dbReference type="Gene3D" id="3.20.20.70">
    <property type="entry name" value="Aldolase class I"/>
    <property type="match status" value="1"/>
</dbReference>
<evidence type="ECO:0000313" key="3">
    <source>
        <dbReference type="Proteomes" id="UP000315947"/>
    </source>
</evidence>
<gene>
    <name evidence="2" type="ORF">FM037_24425</name>
</gene>
<dbReference type="RefSeq" id="WP_144048142.1">
    <property type="nucleotide sequence ID" value="NZ_CP041614.1"/>
</dbReference>
<proteinExistence type="predicted"/>
<reference evidence="2 3" key="1">
    <citation type="submission" date="2019-07" db="EMBL/GenBank/DDBJ databases">
        <title>Shewanella sp. YLB-06 whole genomic sequence.</title>
        <authorList>
            <person name="Yu L."/>
        </authorList>
    </citation>
    <scope>NUCLEOTIDE SEQUENCE [LARGE SCALE GENOMIC DNA]</scope>
    <source>
        <strain evidence="2 3">YLB-06</strain>
    </source>
</reference>
<organism evidence="2 3">
    <name type="scientific">Shewanella psychropiezotolerans</name>
    <dbReference type="NCBI Taxonomy" id="2593655"/>
    <lineage>
        <taxon>Bacteria</taxon>
        <taxon>Pseudomonadati</taxon>
        <taxon>Pseudomonadota</taxon>
        <taxon>Gammaproteobacteria</taxon>
        <taxon>Alteromonadales</taxon>
        <taxon>Shewanellaceae</taxon>
        <taxon>Shewanella</taxon>
    </lineage>
</organism>
<dbReference type="Proteomes" id="UP000315947">
    <property type="component" value="Chromosome"/>
</dbReference>
<dbReference type="InterPro" id="IPR001155">
    <property type="entry name" value="OxRdtase_FMN_N"/>
</dbReference>
<evidence type="ECO:0000259" key="1">
    <source>
        <dbReference type="Pfam" id="PF00724"/>
    </source>
</evidence>
<name>A0ABX5X3A6_9GAMM</name>